<dbReference type="InterPro" id="IPR010994">
    <property type="entry name" value="RuvA_2-like"/>
</dbReference>
<feature type="chain" id="PRO_5017344872" evidence="1">
    <location>
        <begin position="22"/>
        <end position="104"/>
    </location>
</feature>
<dbReference type="InterPro" id="IPR051675">
    <property type="entry name" value="Endo/Exo/Phosphatase_dom_1"/>
</dbReference>
<comment type="caution">
    <text evidence="3">The sequence shown here is derived from an EMBL/GenBank/DDBJ whole genome shotgun (WGS) entry which is preliminary data.</text>
</comment>
<keyword evidence="4" id="KW-1185">Reference proteome</keyword>
<reference evidence="3 4" key="1">
    <citation type="submission" date="2018-09" db="EMBL/GenBank/DDBJ databases">
        <title>Phylogeny of the Shewanellaceae, and recommendation for two new genera, Pseudoshewanella and Parashewanella.</title>
        <authorList>
            <person name="Wang G."/>
        </authorList>
    </citation>
    <scope>NUCLEOTIDE SEQUENCE [LARGE SCALE GENOMIC DNA]</scope>
    <source>
        <strain evidence="3 4">KCTC 22492</strain>
    </source>
</reference>
<dbReference type="GO" id="GO:0015628">
    <property type="term" value="P:protein secretion by the type II secretion system"/>
    <property type="evidence" value="ECO:0007669"/>
    <property type="project" value="TreeGrafter"/>
</dbReference>
<accession>A0A3A6U4P1</accession>
<gene>
    <name evidence="3" type="ORF">D5R81_13515</name>
</gene>
<dbReference type="PANTHER" id="PTHR21180:SF32">
    <property type="entry name" value="ENDONUCLEASE_EXONUCLEASE_PHOSPHATASE FAMILY DOMAIN-CONTAINING PROTEIN 1"/>
    <property type="match status" value="1"/>
</dbReference>
<sequence length="104" mass="11051">MKGFIQASLIALAVLSAPAYAGDKEAKHEAKAAVSKKAEKLAVININTADVNQLQLLKGIGASKALAIIEHREKNGKFKSFDDLLKVKGIGSKFVAKNKSTIAF</sequence>
<dbReference type="Pfam" id="PF12836">
    <property type="entry name" value="HHH_3"/>
    <property type="match status" value="1"/>
</dbReference>
<proteinExistence type="predicted"/>
<feature type="domain" description="Helix-hairpin-helix DNA-binding motif class 1" evidence="2">
    <location>
        <begin position="82"/>
        <end position="101"/>
    </location>
</feature>
<protein>
    <submittedName>
        <fullName evidence="3">ComEA family DNA-binding protein</fullName>
    </submittedName>
</protein>
<dbReference type="InterPro" id="IPR003583">
    <property type="entry name" value="Hlx-hairpin-Hlx_DNA-bd_motif"/>
</dbReference>
<dbReference type="RefSeq" id="WP_121854169.1">
    <property type="nucleotide sequence ID" value="NZ_CP037952.1"/>
</dbReference>
<dbReference type="Proteomes" id="UP000273022">
    <property type="component" value="Unassembled WGS sequence"/>
</dbReference>
<dbReference type="PANTHER" id="PTHR21180">
    <property type="entry name" value="ENDONUCLEASE/EXONUCLEASE/PHOSPHATASE FAMILY DOMAIN-CONTAINING PROTEIN 1"/>
    <property type="match status" value="1"/>
</dbReference>
<dbReference type="GO" id="GO:0003677">
    <property type="term" value="F:DNA binding"/>
    <property type="evidence" value="ECO:0007669"/>
    <property type="project" value="UniProtKB-KW"/>
</dbReference>
<dbReference type="InterPro" id="IPR004509">
    <property type="entry name" value="Competence_ComEA_HhH"/>
</dbReference>
<feature type="signal peptide" evidence="1">
    <location>
        <begin position="1"/>
        <end position="21"/>
    </location>
</feature>
<dbReference type="GO" id="GO:0006281">
    <property type="term" value="P:DNA repair"/>
    <property type="evidence" value="ECO:0007669"/>
    <property type="project" value="InterPro"/>
</dbReference>
<name>A0A3A6U4P1_9GAMM</name>
<dbReference type="EMBL" id="QYYH01000087">
    <property type="protein sequence ID" value="RJY11130.1"/>
    <property type="molecule type" value="Genomic_DNA"/>
</dbReference>
<evidence type="ECO:0000259" key="2">
    <source>
        <dbReference type="SMART" id="SM00278"/>
    </source>
</evidence>
<dbReference type="GO" id="GO:0015627">
    <property type="term" value="C:type II protein secretion system complex"/>
    <property type="evidence" value="ECO:0007669"/>
    <property type="project" value="TreeGrafter"/>
</dbReference>
<dbReference type="Gene3D" id="1.10.150.280">
    <property type="entry name" value="AF1531-like domain"/>
    <property type="match status" value="1"/>
</dbReference>
<organism evidence="3 4">
    <name type="scientific">Parashewanella spongiae</name>
    <dbReference type="NCBI Taxonomy" id="342950"/>
    <lineage>
        <taxon>Bacteria</taxon>
        <taxon>Pseudomonadati</taxon>
        <taxon>Pseudomonadota</taxon>
        <taxon>Gammaproteobacteria</taxon>
        <taxon>Alteromonadales</taxon>
        <taxon>Shewanellaceae</taxon>
        <taxon>Parashewanella</taxon>
    </lineage>
</organism>
<dbReference type="SUPFAM" id="SSF47781">
    <property type="entry name" value="RuvA domain 2-like"/>
    <property type="match status" value="1"/>
</dbReference>
<dbReference type="NCBIfam" id="TIGR00426">
    <property type="entry name" value="competence protein ComEA helix-hairpin-helix repeat region"/>
    <property type="match status" value="1"/>
</dbReference>
<evidence type="ECO:0000313" key="4">
    <source>
        <dbReference type="Proteomes" id="UP000273022"/>
    </source>
</evidence>
<keyword evidence="1" id="KW-0732">Signal</keyword>
<evidence type="ECO:0000256" key="1">
    <source>
        <dbReference type="SAM" id="SignalP"/>
    </source>
</evidence>
<evidence type="ECO:0000313" key="3">
    <source>
        <dbReference type="EMBL" id="RJY11130.1"/>
    </source>
</evidence>
<dbReference type="OrthoDB" id="7510573at2"/>
<keyword evidence="3" id="KW-0238">DNA-binding</keyword>
<dbReference type="AlphaFoldDB" id="A0A3A6U4P1"/>
<feature type="domain" description="Helix-hairpin-helix DNA-binding motif class 1" evidence="2">
    <location>
        <begin position="52"/>
        <end position="71"/>
    </location>
</feature>
<dbReference type="SMART" id="SM00278">
    <property type="entry name" value="HhH1"/>
    <property type="match status" value="2"/>
</dbReference>